<dbReference type="InterPro" id="IPR002052">
    <property type="entry name" value="DNA_methylase_N6_adenine_CS"/>
</dbReference>
<dbReference type="EMBL" id="VOSM01000014">
    <property type="protein sequence ID" value="TXD34241.1"/>
    <property type="molecule type" value="Genomic_DNA"/>
</dbReference>
<gene>
    <name evidence="7" type="ORF">FRC98_18780</name>
</gene>
<sequence>MSKKIKLELTWIGKDKRPRLEPRILLEDPELSYAAENRVSENDIFDNILIHGDNLLALKALEQDFSGKVKCIFIDPPYNTGSAFEQYDDGLEHSIWLSLMRHRLDLLRSLLSSDGSIWITIDDHEVHYLKIVCDEVFGRDNFVANLVWEKKYAPANDALWFSDNHDHILVYAKDKQSWRPNRLPRTEEQNKHYKNPDNDPRGRWMSDNYTCAKSAKERPNLYYPIINPHTKEEIWPKKTRVWAFSHETHQEHVSENRIYWGKNGTNSTPRLKKFLADLRQKGRVSTTIWPYSEVGHTQDAKREQKALSGLLAGALFATPKPERLLHRVITLATDEGDLVLDSFLGSGTTAAVAHKMRRRWIGIELGRHAMTHCQPRMTAIIKNQDSGGVTEVTDWSGGGGFRFYRLAPSLLEEDKWGNWVINRAYNKEMLAEAMCKLEGFQYDPSSTIFWMHGQSTETDYIYVTTQTLTHEQLQVINAEVGDDRTLLICCSAFRARLEQFPNLTVKKIPASVLSRCEWGKDDYSLNVQTVMGEEPEEFEPESDELLNDSPKRKQNNEGRKHKMQELPLFATIIEGDDK</sequence>
<evidence type="ECO:0000313" key="8">
    <source>
        <dbReference type="Proteomes" id="UP000321412"/>
    </source>
</evidence>
<keyword evidence="4" id="KW-0949">S-adenosyl-L-methionine</keyword>
<feature type="domain" description="DNA methylase N-4/N-6" evidence="6">
    <location>
        <begin position="69"/>
        <end position="370"/>
    </location>
</feature>
<dbReference type="OrthoDB" id="9800801at2"/>
<dbReference type="Gene3D" id="3.40.50.150">
    <property type="entry name" value="Vaccinia Virus protein VP39"/>
    <property type="match status" value="1"/>
</dbReference>
<dbReference type="GO" id="GO:0032259">
    <property type="term" value="P:methylation"/>
    <property type="evidence" value="ECO:0007669"/>
    <property type="project" value="UniProtKB-KW"/>
</dbReference>
<evidence type="ECO:0000256" key="4">
    <source>
        <dbReference type="ARBA" id="ARBA00022691"/>
    </source>
</evidence>
<evidence type="ECO:0000313" key="7">
    <source>
        <dbReference type="EMBL" id="TXD34241.1"/>
    </source>
</evidence>
<dbReference type="PIRSF" id="PIRSF015855">
    <property type="entry name" value="TypeIII_Mtase_mKpnI"/>
    <property type="match status" value="1"/>
</dbReference>
<dbReference type="PRINTS" id="PR00508">
    <property type="entry name" value="S21N4MTFRASE"/>
</dbReference>
<dbReference type="GO" id="GO:0003677">
    <property type="term" value="F:DNA binding"/>
    <property type="evidence" value="ECO:0007669"/>
    <property type="project" value="InterPro"/>
</dbReference>
<feature type="region of interest" description="Disordered" evidence="5">
    <location>
        <begin position="533"/>
        <end position="567"/>
    </location>
</feature>
<accession>A0A5C6X1V6</accession>
<dbReference type="InterPro" id="IPR001091">
    <property type="entry name" value="RM_Methyltransferase"/>
</dbReference>
<name>A0A5C6X1V6_9DELT</name>
<dbReference type="PROSITE" id="PS00092">
    <property type="entry name" value="N6_MTASE"/>
    <property type="match status" value="1"/>
</dbReference>
<keyword evidence="3 7" id="KW-0808">Transferase</keyword>
<keyword evidence="8" id="KW-1185">Reference proteome</keyword>
<dbReference type="InterPro" id="IPR002941">
    <property type="entry name" value="DNA_methylase_N4/N6"/>
</dbReference>
<dbReference type="InterPro" id="IPR029063">
    <property type="entry name" value="SAM-dependent_MTases_sf"/>
</dbReference>
<dbReference type="RefSeq" id="WP_146982963.1">
    <property type="nucleotide sequence ID" value="NZ_VOSM01000014.1"/>
</dbReference>
<dbReference type="Pfam" id="PF01555">
    <property type="entry name" value="N6_N4_Mtase"/>
    <property type="match status" value="1"/>
</dbReference>
<evidence type="ECO:0000259" key="6">
    <source>
        <dbReference type="Pfam" id="PF01555"/>
    </source>
</evidence>
<feature type="compositionally biased region" description="Basic and acidic residues" evidence="5">
    <location>
        <begin position="549"/>
        <end position="558"/>
    </location>
</feature>
<dbReference type="AlphaFoldDB" id="A0A5C6X1V6"/>
<organism evidence="7 8">
    <name type="scientific">Lujinxingia vulgaris</name>
    <dbReference type="NCBI Taxonomy" id="2600176"/>
    <lineage>
        <taxon>Bacteria</taxon>
        <taxon>Deltaproteobacteria</taxon>
        <taxon>Bradymonadales</taxon>
        <taxon>Lujinxingiaceae</taxon>
        <taxon>Lujinxingia</taxon>
    </lineage>
</organism>
<comment type="similarity">
    <text evidence="1">Belongs to the N(4)/N(6)-methyltransferase family.</text>
</comment>
<dbReference type="GO" id="GO:0008170">
    <property type="term" value="F:N-methyltransferase activity"/>
    <property type="evidence" value="ECO:0007669"/>
    <property type="project" value="InterPro"/>
</dbReference>
<feature type="compositionally biased region" description="Acidic residues" evidence="5">
    <location>
        <begin position="533"/>
        <end position="546"/>
    </location>
</feature>
<evidence type="ECO:0000256" key="5">
    <source>
        <dbReference type="SAM" id="MobiDB-lite"/>
    </source>
</evidence>
<dbReference type="InterPro" id="IPR002295">
    <property type="entry name" value="N4/N6-MTase_EcoPI_Mod-like"/>
</dbReference>
<protein>
    <submittedName>
        <fullName evidence="7">Site-specific DNA-methyltransferase</fullName>
    </submittedName>
</protein>
<reference evidence="7 8" key="1">
    <citation type="submission" date="2019-08" db="EMBL/GenBank/DDBJ databases">
        <title>Bradymonadales sp. TMQ4.</title>
        <authorList>
            <person name="Liang Q."/>
        </authorList>
    </citation>
    <scope>NUCLEOTIDE SEQUENCE [LARGE SCALE GENOMIC DNA]</scope>
    <source>
        <strain evidence="7 8">TMQ4</strain>
    </source>
</reference>
<proteinExistence type="inferred from homology"/>
<evidence type="ECO:0000256" key="2">
    <source>
        <dbReference type="ARBA" id="ARBA00022603"/>
    </source>
</evidence>
<evidence type="ECO:0000256" key="3">
    <source>
        <dbReference type="ARBA" id="ARBA00022679"/>
    </source>
</evidence>
<dbReference type="Proteomes" id="UP000321412">
    <property type="component" value="Unassembled WGS sequence"/>
</dbReference>
<keyword evidence="2 7" id="KW-0489">Methyltransferase</keyword>
<evidence type="ECO:0000256" key="1">
    <source>
        <dbReference type="ARBA" id="ARBA00006594"/>
    </source>
</evidence>
<dbReference type="SUPFAM" id="SSF53335">
    <property type="entry name" value="S-adenosyl-L-methionine-dependent methyltransferases"/>
    <property type="match status" value="1"/>
</dbReference>
<comment type="caution">
    <text evidence="7">The sequence shown here is derived from an EMBL/GenBank/DDBJ whole genome shotgun (WGS) entry which is preliminary data.</text>
</comment>